<dbReference type="AlphaFoldDB" id="A0AAV3P1J0"/>
<gene>
    <name evidence="1" type="ORF">LIER_36112</name>
</gene>
<dbReference type="Proteomes" id="UP001454036">
    <property type="component" value="Unassembled WGS sequence"/>
</dbReference>
<reference evidence="1 2" key="1">
    <citation type="submission" date="2024-01" db="EMBL/GenBank/DDBJ databases">
        <title>The complete chloroplast genome sequence of Lithospermum erythrorhizon: insights into the phylogenetic relationship among Boraginaceae species and the maternal lineages of purple gromwells.</title>
        <authorList>
            <person name="Okada T."/>
            <person name="Watanabe K."/>
        </authorList>
    </citation>
    <scope>NUCLEOTIDE SEQUENCE [LARGE SCALE GENOMIC DNA]</scope>
</reference>
<proteinExistence type="predicted"/>
<dbReference type="SUPFAM" id="SSF52540">
    <property type="entry name" value="P-loop containing nucleoside triphosphate hydrolases"/>
    <property type="match status" value="1"/>
</dbReference>
<dbReference type="Gene3D" id="3.40.50.300">
    <property type="entry name" value="P-loop containing nucleotide triphosphate hydrolases"/>
    <property type="match status" value="1"/>
</dbReference>
<evidence type="ECO:0000313" key="1">
    <source>
        <dbReference type="EMBL" id="GAA0145354.1"/>
    </source>
</evidence>
<keyword evidence="2" id="KW-1185">Reference proteome</keyword>
<organism evidence="1 2">
    <name type="scientific">Lithospermum erythrorhizon</name>
    <name type="common">Purple gromwell</name>
    <name type="synonym">Lithospermum officinale var. erythrorhizon</name>
    <dbReference type="NCBI Taxonomy" id="34254"/>
    <lineage>
        <taxon>Eukaryota</taxon>
        <taxon>Viridiplantae</taxon>
        <taxon>Streptophyta</taxon>
        <taxon>Embryophyta</taxon>
        <taxon>Tracheophyta</taxon>
        <taxon>Spermatophyta</taxon>
        <taxon>Magnoliopsida</taxon>
        <taxon>eudicotyledons</taxon>
        <taxon>Gunneridae</taxon>
        <taxon>Pentapetalae</taxon>
        <taxon>asterids</taxon>
        <taxon>lamiids</taxon>
        <taxon>Boraginales</taxon>
        <taxon>Boraginaceae</taxon>
        <taxon>Boraginoideae</taxon>
        <taxon>Lithospermeae</taxon>
        <taxon>Lithospermum</taxon>
    </lineage>
</organism>
<name>A0AAV3P1J0_LITER</name>
<protein>
    <recommendedName>
        <fullName evidence="3">Sulfotransferase</fullName>
    </recommendedName>
</protein>
<evidence type="ECO:0000313" key="2">
    <source>
        <dbReference type="Proteomes" id="UP001454036"/>
    </source>
</evidence>
<accession>A0AAV3P1J0</accession>
<sequence>MEHHNGIVEYFKNQGVSVIFLVRRNLLRRMVSVLSNSYDRHAKVLNGTHKSHVHSSEEADTLKSYKPEINPASFLMDLKQMEDTRTKALDYFNNTRHIVLFYEDLIRNRTKLLDVQRFLGVPEMALTSRQVKIHKGPLLEHIKNFDIIRNTLRGTAYETFLGTDY</sequence>
<dbReference type="PANTHER" id="PTHR32175:SF26">
    <property type="entry name" value="PROTEIN, PUTATIVE, EXPRESSED-RELATED"/>
    <property type="match status" value="1"/>
</dbReference>
<evidence type="ECO:0008006" key="3">
    <source>
        <dbReference type="Google" id="ProtNLM"/>
    </source>
</evidence>
<dbReference type="EMBL" id="BAABME010016297">
    <property type="protein sequence ID" value="GAA0145354.1"/>
    <property type="molecule type" value="Genomic_DNA"/>
</dbReference>
<comment type="caution">
    <text evidence="1">The sequence shown here is derived from an EMBL/GenBank/DDBJ whole genome shotgun (WGS) entry which is preliminary data.</text>
</comment>
<dbReference type="PANTHER" id="PTHR32175">
    <property type="entry name" value="PROTEIN, PUTATIVE, EXPRESSED-RELATED"/>
    <property type="match status" value="1"/>
</dbReference>
<dbReference type="InterPro" id="IPR052796">
    <property type="entry name" value="Nod_factor_sulfotransferase"/>
</dbReference>
<dbReference type="InterPro" id="IPR027417">
    <property type="entry name" value="P-loop_NTPase"/>
</dbReference>